<feature type="transmembrane region" description="Helical" evidence="8">
    <location>
        <begin position="75"/>
        <end position="96"/>
    </location>
</feature>
<dbReference type="InterPro" id="IPR036259">
    <property type="entry name" value="MFS_trans_sf"/>
</dbReference>
<dbReference type="PANTHER" id="PTHR23502:SF132">
    <property type="entry name" value="POLYAMINE TRANSPORTER 2-RELATED"/>
    <property type="match status" value="1"/>
</dbReference>
<dbReference type="Pfam" id="PF07690">
    <property type="entry name" value="MFS_1"/>
    <property type="match status" value="1"/>
</dbReference>
<keyword evidence="6 8" id="KW-1133">Transmembrane helix</keyword>
<proteinExistence type="inferred from homology"/>
<dbReference type="STRING" id="1445510.YC6258_05645"/>
<evidence type="ECO:0000256" key="7">
    <source>
        <dbReference type="ARBA" id="ARBA00023136"/>
    </source>
</evidence>
<dbReference type="HOGENOM" id="CLU_001265_47_3_6"/>
<dbReference type="InterPro" id="IPR011701">
    <property type="entry name" value="MFS"/>
</dbReference>
<evidence type="ECO:0000256" key="8">
    <source>
        <dbReference type="RuleBase" id="RU365088"/>
    </source>
</evidence>
<keyword evidence="4" id="KW-1003">Cell membrane</keyword>
<feature type="transmembrane region" description="Helical" evidence="8">
    <location>
        <begin position="42"/>
        <end position="63"/>
    </location>
</feature>
<keyword evidence="3 8" id="KW-0813">Transport</keyword>
<feature type="transmembrane region" description="Helical" evidence="8">
    <location>
        <begin position="133"/>
        <end position="157"/>
    </location>
</feature>
<reference evidence="10 11" key="1">
    <citation type="submission" date="2014-01" db="EMBL/GenBank/DDBJ databases">
        <title>Full genme sequencing of cellulolytic bacterium Gynuella sunshinyii YC6258T gen. nov., sp. nov.</title>
        <authorList>
            <person name="Khan H."/>
            <person name="Chung E.J."/>
            <person name="Chung Y.R."/>
        </authorList>
    </citation>
    <scope>NUCLEOTIDE SEQUENCE [LARGE SCALE GENOMIC DNA]</scope>
    <source>
        <strain evidence="10 11">YC6258</strain>
    </source>
</reference>
<comment type="similarity">
    <text evidence="2 8">Belongs to the major facilitator superfamily. Bcr/CmlA family.</text>
</comment>
<evidence type="ECO:0000313" key="11">
    <source>
        <dbReference type="Proteomes" id="UP000032266"/>
    </source>
</evidence>
<feature type="domain" description="Major facilitator superfamily (MFS) profile" evidence="9">
    <location>
        <begin position="7"/>
        <end position="246"/>
    </location>
</feature>
<dbReference type="GO" id="GO:0042910">
    <property type="term" value="F:xenobiotic transmembrane transporter activity"/>
    <property type="evidence" value="ECO:0007669"/>
    <property type="project" value="InterPro"/>
</dbReference>
<evidence type="ECO:0000256" key="5">
    <source>
        <dbReference type="ARBA" id="ARBA00022692"/>
    </source>
</evidence>
<dbReference type="GO" id="GO:1990961">
    <property type="term" value="P:xenobiotic detoxification by transmembrane export across the plasma membrane"/>
    <property type="evidence" value="ECO:0007669"/>
    <property type="project" value="InterPro"/>
</dbReference>
<keyword evidence="8" id="KW-0997">Cell inner membrane</keyword>
<evidence type="ECO:0000256" key="6">
    <source>
        <dbReference type="ARBA" id="ARBA00022989"/>
    </source>
</evidence>
<evidence type="ECO:0000259" key="9">
    <source>
        <dbReference type="PROSITE" id="PS50850"/>
    </source>
</evidence>
<feature type="transmembrane region" description="Helical" evidence="8">
    <location>
        <begin position="213"/>
        <end position="238"/>
    </location>
</feature>
<dbReference type="NCBIfam" id="TIGR00710">
    <property type="entry name" value="efflux_Bcr_CflA"/>
    <property type="match status" value="1"/>
</dbReference>
<dbReference type="GO" id="GO:0015385">
    <property type="term" value="F:sodium:proton antiporter activity"/>
    <property type="evidence" value="ECO:0007669"/>
    <property type="project" value="TreeGrafter"/>
</dbReference>
<dbReference type="InterPro" id="IPR020846">
    <property type="entry name" value="MFS_dom"/>
</dbReference>
<feature type="transmembrane region" description="Helical" evidence="8">
    <location>
        <begin position="7"/>
        <end position="30"/>
    </location>
</feature>
<protein>
    <recommendedName>
        <fullName evidence="8">Bcr/CflA family efflux transporter</fullName>
    </recommendedName>
</protein>
<comment type="subcellular location">
    <subcellularLocation>
        <location evidence="8">Cell inner membrane</location>
        <topology evidence="8">Multi-pass membrane protein</topology>
    </subcellularLocation>
    <subcellularLocation>
        <location evidence="1">Cell membrane</location>
        <topology evidence="1">Multi-pass membrane protein</topology>
    </subcellularLocation>
</comment>
<keyword evidence="7 8" id="KW-0472">Membrane</keyword>
<dbReference type="SUPFAM" id="SSF103473">
    <property type="entry name" value="MFS general substrate transporter"/>
    <property type="match status" value="1"/>
</dbReference>
<evidence type="ECO:0000313" key="10">
    <source>
        <dbReference type="EMBL" id="AJQ97673.1"/>
    </source>
</evidence>
<dbReference type="EMBL" id="CP007142">
    <property type="protein sequence ID" value="AJQ97673.1"/>
    <property type="molecule type" value="Genomic_DNA"/>
</dbReference>
<keyword evidence="5 8" id="KW-0812">Transmembrane</keyword>
<gene>
    <name evidence="10" type="ORF">YC6258_05645</name>
</gene>
<sequence length="246" mass="27292">MSGRRSLYLVPWLAGLQAFAPLTIGVYLPALPAITRSLSTDAASVQLTVSIFLFGLFIGMLLYGPLSDRYGRRPLLLAGIAVYIVASFGCLSAGSIHSLLGWRFVQALGAASASVLGRVIVRDLFPLKQSARVLSLMHLVTMVATLLMPLLASYLLLWVSWRWLFSGLMVFALIWWLAVLRLIPETLHRRADDVGLLRLFSAYRRILSHPRSLGYVLCMALCFAGMFAYLTLSAFVFIEYFGLTPR</sequence>
<dbReference type="AlphaFoldDB" id="A0A0C5VWI9"/>
<keyword evidence="11" id="KW-1185">Reference proteome</keyword>
<evidence type="ECO:0000256" key="3">
    <source>
        <dbReference type="ARBA" id="ARBA00022448"/>
    </source>
</evidence>
<evidence type="ECO:0000256" key="2">
    <source>
        <dbReference type="ARBA" id="ARBA00006236"/>
    </source>
</evidence>
<evidence type="ECO:0000256" key="4">
    <source>
        <dbReference type="ARBA" id="ARBA00022475"/>
    </source>
</evidence>
<dbReference type="InterPro" id="IPR004812">
    <property type="entry name" value="Efflux_drug-R_Bcr/CmlA"/>
</dbReference>
<dbReference type="Gene3D" id="1.20.1720.10">
    <property type="entry name" value="Multidrug resistance protein D"/>
    <property type="match status" value="1"/>
</dbReference>
<dbReference type="Proteomes" id="UP000032266">
    <property type="component" value="Chromosome"/>
</dbReference>
<name>A0A0C5VWI9_9GAMM</name>
<feature type="transmembrane region" description="Helical" evidence="8">
    <location>
        <begin position="163"/>
        <end position="183"/>
    </location>
</feature>
<evidence type="ECO:0000256" key="1">
    <source>
        <dbReference type="ARBA" id="ARBA00004651"/>
    </source>
</evidence>
<dbReference type="KEGG" id="gsn:YC6258_05645"/>
<dbReference type="PANTHER" id="PTHR23502">
    <property type="entry name" value="MAJOR FACILITATOR SUPERFAMILY"/>
    <property type="match status" value="1"/>
</dbReference>
<accession>A0A0C5VWI9</accession>
<organism evidence="10 11">
    <name type="scientific">Gynuella sunshinyii YC6258</name>
    <dbReference type="NCBI Taxonomy" id="1445510"/>
    <lineage>
        <taxon>Bacteria</taxon>
        <taxon>Pseudomonadati</taxon>
        <taxon>Pseudomonadota</taxon>
        <taxon>Gammaproteobacteria</taxon>
        <taxon>Oceanospirillales</taxon>
        <taxon>Saccharospirillaceae</taxon>
        <taxon>Gynuella</taxon>
    </lineage>
</organism>
<dbReference type="PROSITE" id="PS50850">
    <property type="entry name" value="MFS"/>
    <property type="match status" value="1"/>
</dbReference>
<comment type="caution">
    <text evidence="8">Lacks conserved residue(s) required for the propagation of feature annotation.</text>
</comment>
<dbReference type="PATRIC" id="fig|1445510.3.peg.5606"/>
<dbReference type="GO" id="GO:0005886">
    <property type="term" value="C:plasma membrane"/>
    <property type="evidence" value="ECO:0007669"/>
    <property type="project" value="UniProtKB-SubCell"/>
</dbReference>
<feature type="transmembrane region" description="Helical" evidence="8">
    <location>
        <begin position="102"/>
        <end position="121"/>
    </location>
</feature>